<dbReference type="Proteomes" id="UP000001075">
    <property type="component" value="Unassembled WGS sequence"/>
</dbReference>
<reference evidence="3" key="1">
    <citation type="journal article" date="2011" name="Nat. Biotechnol.">
        <title>The genomic sequence of the Chinese hamster ovary (CHO)-K1 cell line.</title>
        <authorList>
            <person name="Xu X."/>
            <person name="Nagarajan H."/>
            <person name="Lewis N.E."/>
            <person name="Pan S."/>
            <person name="Cai Z."/>
            <person name="Liu X."/>
            <person name="Chen W."/>
            <person name="Xie M."/>
            <person name="Wang W."/>
            <person name="Hammond S."/>
            <person name="Andersen M.R."/>
            <person name="Neff N."/>
            <person name="Passarelli B."/>
            <person name="Koh W."/>
            <person name="Fan H.C."/>
            <person name="Wang J."/>
            <person name="Gui Y."/>
            <person name="Lee K.H."/>
            <person name="Betenbaugh M.J."/>
            <person name="Quake S.R."/>
            <person name="Famili I."/>
            <person name="Palsson B.O."/>
            <person name="Wang J."/>
        </authorList>
    </citation>
    <scope>NUCLEOTIDE SEQUENCE [LARGE SCALE GENOMIC DNA]</scope>
    <source>
        <strain evidence="3">CHO K1 cell line</strain>
    </source>
</reference>
<name>G3H3M2_CRIGR</name>
<proteinExistence type="predicted"/>
<organism evidence="2 3">
    <name type="scientific">Cricetulus griseus</name>
    <name type="common">Chinese hamster</name>
    <name type="synonym">Cricetulus barabensis griseus</name>
    <dbReference type="NCBI Taxonomy" id="10029"/>
    <lineage>
        <taxon>Eukaryota</taxon>
        <taxon>Metazoa</taxon>
        <taxon>Chordata</taxon>
        <taxon>Craniata</taxon>
        <taxon>Vertebrata</taxon>
        <taxon>Euteleostomi</taxon>
        <taxon>Mammalia</taxon>
        <taxon>Eutheria</taxon>
        <taxon>Euarchontoglires</taxon>
        <taxon>Glires</taxon>
        <taxon>Rodentia</taxon>
        <taxon>Myomorpha</taxon>
        <taxon>Muroidea</taxon>
        <taxon>Cricetidae</taxon>
        <taxon>Cricetinae</taxon>
        <taxon>Cricetulus</taxon>
    </lineage>
</organism>
<gene>
    <name evidence="2" type="ORF">I79_004811</name>
</gene>
<feature type="transmembrane region" description="Helical" evidence="1">
    <location>
        <begin position="15"/>
        <end position="34"/>
    </location>
</feature>
<keyword evidence="1" id="KW-0472">Membrane</keyword>
<protein>
    <submittedName>
        <fullName evidence="2">Uncharacterized protein</fullName>
    </submittedName>
</protein>
<dbReference type="EMBL" id="JH000127">
    <property type="protein sequence ID" value="EGW02162.1"/>
    <property type="molecule type" value="Genomic_DNA"/>
</dbReference>
<dbReference type="AlphaFoldDB" id="G3H3M2"/>
<accession>G3H3M2</accession>
<evidence type="ECO:0000313" key="2">
    <source>
        <dbReference type="EMBL" id="EGW02162.1"/>
    </source>
</evidence>
<keyword evidence="1" id="KW-1133">Transmembrane helix</keyword>
<evidence type="ECO:0000313" key="3">
    <source>
        <dbReference type="Proteomes" id="UP000001075"/>
    </source>
</evidence>
<dbReference type="InParanoid" id="G3H3M2"/>
<evidence type="ECO:0000256" key="1">
    <source>
        <dbReference type="SAM" id="Phobius"/>
    </source>
</evidence>
<sequence>MLTVFCRGLYQFRRYWSLHLFVYSINIVLLPGIYRLKSPTQFQVPERAPEFQ</sequence>
<keyword evidence="1" id="KW-0812">Transmembrane</keyword>